<organism evidence="1 2">
    <name type="scientific">Phytophthora fragariae</name>
    <dbReference type="NCBI Taxonomy" id="53985"/>
    <lineage>
        <taxon>Eukaryota</taxon>
        <taxon>Sar</taxon>
        <taxon>Stramenopiles</taxon>
        <taxon>Oomycota</taxon>
        <taxon>Peronosporomycetes</taxon>
        <taxon>Peronosporales</taxon>
        <taxon>Peronosporaceae</taxon>
        <taxon>Phytophthora</taxon>
    </lineage>
</organism>
<protein>
    <submittedName>
        <fullName evidence="1">Uncharacterized protein</fullName>
    </submittedName>
</protein>
<evidence type="ECO:0000313" key="1">
    <source>
        <dbReference type="EMBL" id="KAE9336107.1"/>
    </source>
</evidence>
<dbReference type="AlphaFoldDB" id="A0A6G0RLK4"/>
<dbReference type="EMBL" id="QXFY01000767">
    <property type="protein sequence ID" value="KAE9336107.1"/>
    <property type="molecule type" value="Genomic_DNA"/>
</dbReference>
<accession>A0A6G0RLK4</accession>
<proteinExistence type="predicted"/>
<evidence type="ECO:0000313" key="2">
    <source>
        <dbReference type="Proteomes" id="UP000486351"/>
    </source>
</evidence>
<reference evidence="1 2" key="1">
    <citation type="submission" date="2018-09" db="EMBL/GenBank/DDBJ databases">
        <title>Genomic investigation of the strawberry pathogen Phytophthora fragariae indicates pathogenicity is determined by transcriptional variation in three key races.</title>
        <authorList>
            <person name="Adams T.M."/>
            <person name="Armitage A.D."/>
            <person name="Sobczyk M.K."/>
            <person name="Bates H.J."/>
            <person name="Dunwell J.M."/>
            <person name="Nellist C.F."/>
            <person name="Harrison R.J."/>
        </authorList>
    </citation>
    <scope>NUCLEOTIDE SEQUENCE [LARGE SCALE GENOMIC DNA]</scope>
    <source>
        <strain evidence="1 2">NOV-77</strain>
    </source>
</reference>
<gene>
    <name evidence="1" type="ORF">PF008_g13176</name>
</gene>
<name>A0A6G0RLK4_9STRA</name>
<dbReference type="Proteomes" id="UP000486351">
    <property type="component" value="Unassembled WGS sequence"/>
</dbReference>
<comment type="caution">
    <text evidence="1">The sequence shown here is derived from an EMBL/GenBank/DDBJ whole genome shotgun (WGS) entry which is preliminary data.</text>
</comment>
<sequence>MGTVGAAGGSDTRGAGNTGCVCSLGGADAGASPISTSTASSTSGRAIEAVESWSIISTSAAPLVVTASVVSSPSLSSSANTP</sequence>